<feature type="domain" description="SAF" evidence="3">
    <location>
        <begin position="12"/>
        <end position="84"/>
    </location>
</feature>
<dbReference type="PANTHER" id="PTHR30536">
    <property type="entry name" value="ALTRONATE/GALACTARATE DEHYDRATASE"/>
    <property type="match status" value="1"/>
</dbReference>
<proteinExistence type="inferred from homology"/>
<comment type="similarity">
    <text evidence="1">Belongs to the UxaA family.</text>
</comment>
<evidence type="ECO:0000313" key="5">
    <source>
        <dbReference type="Proteomes" id="UP001297600"/>
    </source>
</evidence>
<dbReference type="Pfam" id="PF04295">
    <property type="entry name" value="GD_AH_second"/>
    <property type="match status" value="1"/>
</dbReference>
<comment type="caution">
    <text evidence="4">The sequence shown here is derived from an EMBL/GenBank/DDBJ whole genome shotgun (WGS) entry which is preliminary data.</text>
</comment>
<dbReference type="PANTHER" id="PTHR30536:SF5">
    <property type="entry name" value="ALTRONATE DEHYDRATASE"/>
    <property type="match status" value="1"/>
</dbReference>
<dbReference type="InterPro" id="IPR048332">
    <property type="entry name" value="GD_AH_C"/>
</dbReference>
<gene>
    <name evidence="4" type="ORF">MAF45_00905</name>
</gene>
<dbReference type="InterPro" id="IPR052172">
    <property type="entry name" value="UxaA_altronate/galactarate_dh"/>
</dbReference>
<keyword evidence="2" id="KW-0456">Lyase</keyword>
<dbReference type="InterPro" id="IPR007392">
    <property type="entry name" value="GD_AH_second"/>
</dbReference>
<keyword evidence="5" id="KW-1185">Reference proteome</keyword>
<dbReference type="RefSeq" id="WP_237977672.1">
    <property type="nucleotide sequence ID" value="NZ_JAKNCT010000001.1"/>
</dbReference>
<dbReference type="Gene3D" id="2.30.130.110">
    <property type="match status" value="1"/>
</dbReference>
<reference evidence="4 5" key="1">
    <citation type="submission" date="2022-02" db="EMBL/GenBank/DDBJ databases">
        <title>Mesosutterella porci, a novel member of the family Sutterellaceae from pig feces.</title>
        <authorList>
            <person name="Wylensek D."/>
            <person name="Clavel T."/>
        </authorList>
    </citation>
    <scope>NUCLEOTIDE SEQUENCE [LARGE SCALE GENOMIC DNA]</scope>
    <source>
        <strain evidence="5">oilRF-744-wt-GAM-9</strain>
    </source>
</reference>
<evidence type="ECO:0000259" key="3">
    <source>
        <dbReference type="SMART" id="SM00858"/>
    </source>
</evidence>
<dbReference type="InterPro" id="IPR013974">
    <property type="entry name" value="SAF"/>
</dbReference>
<dbReference type="CDD" id="cd11613">
    <property type="entry name" value="SAF_AH_GD"/>
    <property type="match status" value="1"/>
</dbReference>
<dbReference type="Pfam" id="PF08666">
    <property type="entry name" value="SAF"/>
    <property type="match status" value="1"/>
</dbReference>
<dbReference type="InterPro" id="IPR044144">
    <property type="entry name" value="SAF_UxaA/GarD"/>
</dbReference>
<sequence>MGATGIRISARDNVATLLSDGRKGEELEVRGADPVRLLEDVPFGHKASLVRIAKGEPVLKYGEEIGRAAANIEPGAWVHVQNLESERGRGDRAAAACEKRPGEPLPETFFPDRAALEPPLFDARGLTFQGYPRSDGTAGTRNFVGVLAAVACVNDVVLRAASPHAALFTHQQGCSQTAPDVRQVERVLVNLGRSPNLGAVVLVSLGCESVRSEWVADEILRSGRPVELVVLQKEGGLESSVEKIRGAVTRLWEKIEAKPVPVPIAKLRVGLKCGSSDTTQGLSANPAIGRVVDTLVAAGARVVIGETTEFMGAEHIAARRAANPQVARSIFEAVAAMEARARAMGVDMRGGQPTRGNIAGGLTTIEEKSLGALAKAGSAVFQAVVPYGAVSEAPGLTMMDAPGREPEMLTGLAAAGCSAILFATGRGAPQGFPFVPVVKVTGNARTWSLMREHMDCSVAGVIDGAEPLEEAARRVFDALMRTCRGEPTAAERCGYVNSMNIWTTGPTI</sequence>
<accession>A0ABS9MN17</accession>
<protein>
    <submittedName>
        <fullName evidence="4">Altronate dehydratase family protein</fullName>
    </submittedName>
</protein>
<dbReference type="EMBL" id="JAKNCT010000001">
    <property type="protein sequence ID" value="MCG5030016.1"/>
    <property type="molecule type" value="Genomic_DNA"/>
</dbReference>
<dbReference type="Proteomes" id="UP001297600">
    <property type="component" value="Unassembled WGS sequence"/>
</dbReference>
<name>A0ABS9MN17_9BURK</name>
<organism evidence="4 5">
    <name type="scientific">Mesosutterella porci</name>
    <dbReference type="NCBI Taxonomy" id="2915351"/>
    <lineage>
        <taxon>Bacteria</taxon>
        <taxon>Pseudomonadati</taxon>
        <taxon>Pseudomonadota</taxon>
        <taxon>Betaproteobacteria</taxon>
        <taxon>Burkholderiales</taxon>
        <taxon>Sutterellaceae</taxon>
        <taxon>Mesosutterella</taxon>
    </lineage>
</organism>
<dbReference type="Pfam" id="PF20629">
    <property type="entry name" value="GD_AH_C"/>
    <property type="match status" value="1"/>
</dbReference>
<dbReference type="SMART" id="SM00858">
    <property type="entry name" value="SAF"/>
    <property type="match status" value="1"/>
</dbReference>
<evidence type="ECO:0000313" key="4">
    <source>
        <dbReference type="EMBL" id="MCG5030016.1"/>
    </source>
</evidence>
<evidence type="ECO:0000256" key="1">
    <source>
        <dbReference type="ARBA" id="ARBA00010986"/>
    </source>
</evidence>
<evidence type="ECO:0000256" key="2">
    <source>
        <dbReference type="ARBA" id="ARBA00023239"/>
    </source>
</evidence>